<evidence type="ECO:0000256" key="1">
    <source>
        <dbReference type="ARBA" id="ARBA00004167"/>
    </source>
</evidence>
<evidence type="ECO:0000256" key="11">
    <source>
        <dbReference type="ARBA" id="ARBA00023136"/>
    </source>
</evidence>
<feature type="signal peptide" evidence="14">
    <location>
        <begin position="1"/>
        <end position="26"/>
    </location>
</feature>
<dbReference type="Pfam" id="PF00069">
    <property type="entry name" value="Pkinase"/>
    <property type="match status" value="1"/>
</dbReference>
<dbReference type="InterPro" id="IPR032675">
    <property type="entry name" value="LRR_dom_sf"/>
</dbReference>
<evidence type="ECO:0000256" key="13">
    <source>
        <dbReference type="SAM" id="Phobius"/>
    </source>
</evidence>
<keyword evidence="12" id="KW-0675">Receptor</keyword>
<name>A0A9Q0J702_9ROSI</name>
<evidence type="ECO:0000256" key="10">
    <source>
        <dbReference type="ARBA" id="ARBA00022989"/>
    </source>
</evidence>
<comment type="subcellular location">
    <subcellularLocation>
        <location evidence="1">Membrane</location>
        <topology evidence="1">Single-pass membrane protein</topology>
    </subcellularLocation>
</comment>
<reference evidence="16" key="1">
    <citation type="submission" date="2022-02" db="EMBL/GenBank/DDBJ databases">
        <authorList>
            <person name="Henning P.M."/>
            <person name="McCubbin A.G."/>
            <person name="Shore J.S."/>
        </authorList>
    </citation>
    <scope>NUCLEOTIDE SEQUENCE</scope>
    <source>
        <strain evidence="16">F60SS</strain>
        <tissue evidence="16">Leaves</tissue>
    </source>
</reference>
<evidence type="ECO:0000259" key="15">
    <source>
        <dbReference type="PROSITE" id="PS50011"/>
    </source>
</evidence>
<evidence type="ECO:0000313" key="16">
    <source>
        <dbReference type="EMBL" id="KAJ4829905.1"/>
    </source>
</evidence>
<organism evidence="16 17">
    <name type="scientific">Turnera subulata</name>
    <dbReference type="NCBI Taxonomy" id="218843"/>
    <lineage>
        <taxon>Eukaryota</taxon>
        <taxon>Viridiplantae</taxon>
        <taxon>Streptophyta</taxon>
        <taxon>Embryophyta</taxon>
        <taxon>Tracheophyta</taxon>
        <taxon>Spermatophyta</taxon>
        <taxon>Magnoliopsida</taxon>
        <taxon>eudicotyledons</taxon>
        <taxon>Gunneridae</taxon>
        <taxon>Pentapetalae</taxon>
        <taxon>rosids</taxon>
        <taxon>fabids</taxon>
        <taxon>Malpighiales</taxon>
        <taxon>Passifloraceae</taxon>
        <taxon>Turnera</taxon>
    </lineage>
</organism>
<gene>
    <name evidence="16" type="ORF">Tsubulata_025134</name>
</gene>
<dbReference type="Proteomes" id="UP001141552">
    <property type="component" value="Unassembled WGS sequence"/>
</dbReference>
<evidence type="ECO:0000256" key="4">
    <source>
        <dbReference type="ARBA" id="ARBA00022679"/>
    </source>
</evidence>
<dbReference type="GO" id="GO:0004674">
    <property type="term" value="F:protein serine/threonine kinase activity"/>
    <property type="evidence" value="ECO:0007669"/>
    <property type="project" value="UniProtKB-KW"/>
</dbReference>
<dbReference type="InterPro" id="IPR008271">
    <property type="entry name" value="Ser/Thr_kinase_AS"/>
</dbReference>
<keyword evidence="2" id="KW-0723">Serine/threonine-protein kinase</keyword>
<evidence type="ECO:0000256" key="12">
    <source>
        <dbReference type="ARBA" id="ARBA00023170"/>
    </source>
</evidence>
<keyword evidence="17" id="KW-1185">Reference proteome</keyword>
<dbReference type="InterPro" id="IPR011009">
    <property type="entry name" value="Kinase-like_dom_sf"/>
</dbReference>
<keyword evidence="5 13" id="KW-0812">Transmembrane</keyword>
<evidence type="ECO:0000256" key="7">
    <source>
        <dbReference type="ARBA" id="ARBA00022741"/>
    </source>
</evidence>
<evidence type="ECO:0000256" key="6">
    <source>
        <dbReference type="ARBA" id="ARBA00022729"/>
    </source>
</evidence>
<evidence type="ECO:0000256" key="9">
    <source>
        <dbReference type="ARBA" id="ARBA00022840"/>
    </source>
</evidence>
<feature type="domain" description="Protein kinase" evidence="15">
    <location>
        <begin position="339"/>
        <end position="692"/>
    </location>
</feature>
<keyword evidence="9" id="KW-0067">ATP-binding</keyword>
<keyword evidence="10 13" id="KW-1133">Transmembrane helix</keyword>
<evidence type="ECO:0000256" key="14">
    <source>
        <dbReference type="SAM" id="SignalP"/>
    </source>
</evidence>
<keyword evidence="11 13" id="KW-0472">Membrane</keyword>
<dbReference type="OrthoDB" id="2017114at2759"/>
<proteinExistence type="predicted"/>
<feature type="transmembrane region" description="Helical" evidence="13">
    <location>
        <begin position="472"/>
        <end position="494"/>
    </location>
</feature>
<sequence length="719" mass="79768">MTGIRMLRHFFLTFLGILALEVLVHGQDQAAGFISIDCGLPPNTSYLNPFLGLVYTSDSSYVETGVSSSIATEFLADSVDQQEYRYVRSFPEGVRNCYKIEVAKGTKYLIRATFFYGNYDGQYKLPAFDLYFGPNKWLSVQIRNVSKSVFAEIINIPTLNYVHVCLVKTESSTPFVSALELRPLRNDNYVTESGSLVLFNRVDMGSVTNGNVRFPDDVYDRIWIPFNFNRWSVLNLNTSQTVDYGIHNAFLPPSAVMSTAAAPTNDSEPIVIDIYNPQNESLAIYYYMYLAEIVKLEANQSRVFNISLNGQPWVGPISPNYLHTTTAYSKSAASNQTNEISIFKVGNSTLPPLLNALEVYYEVDLKQSPTDQGDVDAMMDIKSTYGISRNWQGDPCAPEDYVWEGLNCSYNGTAPPRIISLDLSGNHLTGNVPSELYARAHSGSLSLRVDDNPGLCISVSCEGKRNNTVVKVVASIAAVFVLVAVLVVVALCIFKRGKDQVIFSNGAYPHTLDWGTRIRIAIEAAQGLEYLHNGCKPPIIHRDVKTTNILLTEKFQAKLSDFGLSRTFPVETDSHVSTVAAGTPGYLDPEYWGTNWLTEKSDVYSFGVVLLEIITSRAVIVKDNETNGHIIDWVRSVIEMGDIKSIIDPKLHGSYDVNSGWRVIELALSCVSTSPADRPSMYQVVAELNECFATLTRESNDSVELMSLPEHSGLTPLVR</sequence>
<dbReference type="SUPFAM" id="SSF56112">
    <property type="entry name" value="Protein kinase-like (PK-like)"/>
    <property type="match status" value="1"/>
</dbReference>
<dbReference type="GO" id="GO:0005524">
    <property type="term" value="F:ATP binding"/>
    <property type="evidence" value="ECO:0007669"/>
    <property type="project" value="UniProtKB-KW"/>
</dbReference>
<dbReference type="EMBL" id="JAKUCV010005782">
    <property type="protein sequence ID" value="KAJ4829905.1"/>
    <property type="molecule type" value="Genomic_DNA"/>
</dbReference>
<dbReference type="PANTHER" id="PTHR45631:SF180">
    <property type="entry name" value="PROTEIN KINASE DOMAIN-CONTAINING PROTEIN"/>
    <property type="match status" value="1"/>
</dbReference>
<dbReference type="Pfam" id="PF12819">
    <property type="entry name" value="Malectin_like"/>
    <property type="match status" value="1"/>
</dbReference>
<protein>
    <recommendedName>
        <fullName evidence="15">Protein kinase domain-containing protein</fullName>
    </recommendedName>
</protein>
<keyword evidence="4" id="KW-0808">Transferase</keyword>
<dbReference type="InterPro" id="IPR024788">
    <property type="entry name" value="Malectin-like_Carb-bd_dom"/>
</dbReference>
<evidence type="ECO:0000256" key="5">
    <source>
        <dbReference type="ARBA" id="ARBA00022692"/>
    </source>
</evidence>
<dbReference type="Gene3D" id="3.80.10.10">
    <property type="entry name" value="Ribonuclease Inhibitor"/>
    <property type="match status" value="1"/>
</dbReference>
<dbReference type="SMART" id="SM00220">
    <property type="entry name" value="S_TKc"/>
    <property type="match status" value="1"/>
</dbReference>
<comment type="caution">
    <text evidence="16">The sequence shown here is derived from an EMBL/GenBank/DDBJ whole genome shotgun (WGS) entry which is preliminary data.</text>
</comment>
<evidence type="ECO:0000256" key="3">
    <source>
        <dbReference type="ARBA" id="ARBA00022553"/>
    </source>
</evidence>
<dbReference type="Gene3D" id="1.10.510.10">
    <property type="entry name" value="Transferase(Phosphotransferase) domain 1"/>
    <property type="match status" value="1"/>
</dbReference>
<dbReference type="AlphaFoldDB" id="A0A9Q0J702"/>
<keyword evidence="6 14" id="KW-0732">Signal</keyword>
<evidence type="ECO:0000313" key="17">
    <source>
        <dbReference type="Proteomes" id="UP001141552"/>
    </source>
</evidence>
<dbReference type="PROSITE" id="PS50011">
    <property type="entry name" value="PROTEIN_KINASE_DOM"/>
    <property type="match status" value="1"/>
</dbReference>
<keyword evidence="3" id="KW-0597">Phosphoprotein</keyword>
<dbReference type="FunFam" id="1.10.510.10:FF:000146">
    <property type="entry name" value="LRR receptor-like serine/threonine-protein kinase IOS1"/>
    <property type="match status" value="1"/>
</dbReference>
<keyword evidence="8" id="KW-0418">Kinase</keyword>
<keyword evidence="7" id="KW-0547">Nucleotide-binding</keyword>
<evidence type="ECO:0000256" key="8">
    <source>
        <dbReference type="ARBA" id="ARBA00022777"/>
    </source>
</evidence>
<accession>A0A9Q0J702</accession>
<dbReference type="GO" id="GO:0016020">
    <property type="term" value="C:membrane"/>
    <property type="evidence" value="ECO:0007669"/>
    <property type="project" value="UniProtKB-SubCell"/>
</dbReference>
<dbReference type="PANTHER" id="PTHR45631">
    <property type="entry name" value="OS07G0107800 PROTEIN-RELATED"/>
    <property type="match status" value="1"/>
</dbReference>
<reference evidence="16" key="2">
    <citation type="journal article" date="2023" name="Plants (Basel)">
        <title>Annotation of the Turnera subulata (Passifloraceae) Draft Genome Reveals the S-Locus Evolved after the Divergence of Turneroideae from Passifloroideae in a Stepwise Manner.</title>
        <authorList>
            <person name="Henning P.M."/>
            <person name="Roalson E.H."/>
            <person name="Mir W."/>
            <person name="McCubbin A.G."/>
            <person name="Shore J.S."/>
        </authorList>
    </citation>
    <scope>NUCLEOTIDE SEQUENCE</scope>
    <source>
        <strain evidence="16">F60SS</strain>
    </source>
</reference>
<dbReference type="InterPro" id="IPR000719">
    <property type="entry name" value="Prot_kinase_dom"/>
</dbReference>
<feature type="chain" id="PRO_5040223903" description="Protein kinase domain-containing protein" evidence="14">
    <location>
        <begin position="27"/>
        <end position="719"/>
    </location>
</feature>
<dbReference type="PROSITE" id="PS00108">
    <property type="entry name" value="PROTEIN_KINASE_ST"/>
    <property type="match status" value="1"/>
</dbReference>
<evidence type="ECO:0000256" key="2">
    <source>
        <dbReference type="ARBA" id="ARBA00022527"/>
    </source>
</evidence>